<evidence type="ECO:0000256" key="3">
    <source>
        <dbReference type="ARBA" id="ARBA00023008"/>
    </source>
</evidence>
<dbReference type="InterPro" id="IPR051403">
    <property type="entry name" value="NosZ/Cyto_c_oxidase_sub2"/>
</dbReference>
<dbReference type="PROSITE" id="PS50857">
    <property type="entry name" value="COX2_CUA"/>
    <property type="match status" value="1"/>
</dbReference>
<dbReference type="PANTHER" id="PTHR42838:SF2">
    <property type="entry name" value="NITROUS-OXIDE REDUCTASE"/>
    <property type="match status" value="1"/>
</dbReference>
<dbReference type="Proteomes" id="UP000220133">
    <property type="component" value="Chromosome"/>
</dbReference>
<feature type="domain" description="Cytochrome oxidase subunit II copper A binding" evidence="5">
    <location>
        <begin position="53"/>
        <end position="151"/>
    </location>
</feature>
<comment type="subcellular location">
    <subcellularLocation>
        <location evidence="1">Cell envelope</location>
    </subcellularLocation>
</comment>
<keyword evidence="4" id="KW-0812">Transmembrane</keyword>
<keyword evidence="7" id="KW-1185">Reference proteome</keyword>
<evidence type="ECO:0000313" key="7">
    <source>
        <dbReference type="Proteomes" id="UP000220133"/>
    </source>
</evidence>
<dbReference type="InterPro" id="IPR002429">
    <property type="entry name" value="CcO_II-like_C"/>
</dbReference>
<dbReference type="AlphaFoldDB" id="A0A291QPI1"/>
<dbReference type="GO" id="GO:0004129">
    <property type="term" value="F:cytochrome-c oxidase activity"/>
    <property type="evidence" value="ECO:0007669"/>
    <property type="project" value="InterPro"/>
</dbReference>
<dbReference type="GO" id="GO:0005507">
    <property type="term" value="F:copper ion binding"/>
    <property type="evidence" value="ECO:0007669"/>
    <property type="project" value="InterPro"/>
</dbReference>
<keyword evidence="4" id="KW-1133">Transmembrane helix</keyword>
<protein>
    <submittedName>
        <fullName evidence="6">Cytochrome C oxidase subunit II</fullName>
    </submittedName>
</protein>
<dbReference type="KEGG" id="cbae:COR50_00930"/>
<dbReference type="SUPFAM" id="SSF49503">
    <property type="entry name" value="Cupredoxins"/>
    <property type="match status" value="1"/>
</dbReference>
<dbReference type="InterPro" id="IPR001505">
    <property type="entry name" value="Copper_CuA"/>
</dbReference>
<dbReference type="InterPro" id="IPR008972">
    <property type="entry name" value="Cupredoxin"/>
</dbReference>
<keyword evidence="4" id="KW-0472">Membrane</keyword>
<keyword evidence="2" id="KW-0479">Metal-binding</keyword>
<name>A0A291QPI1_9BACT</name>
<dbReference type="OrthoDB" id="9773456at2"/>
<dbReference type="PANTHER" id="PTHR42838">
    <property type="entry name" value="CYTOCHROME C OXIDASE SUBUNIT II"/>
    <property type="match status" value="1"/>
</dbReference>
<dbReference type="PROSITE" id="PS00078">
    <property type="entry name" value="COX2"/>
    <property type="match status" value="1"/>
</dbReference>
<organism evidence="6 7">
    <name type="scientific">Chitinophaga caeni</name>
    <dbReference type="NCBI Taxonomy" id="2029983"/>
    <lineage>
        <taxon>Bacteria</taxon>
        <taxon>Pseudomonadati</taxon>
        <taxon>Bacteroidota</taxon>
        <taxon>Chitinophagia</taxon>
        <taxon>Chitinophagales</taxon>
        <taxon>Chitinophagaceae</taxon>
        <taxon>Chitinophaga</taxon>
    </lineage>
</organism>
<dbReference type="EMBL" id="CP023777">
    <property type="protein sequence ID" value="ATL45837.1"/>
    <property type="molecule type" value="Genomic_DNA"/>
</dbReference>
<evidence type="ECO:0000313" key="6">
    <source>
        <dbReference type="EMBL" id="ATL45837.1"/>
    </source>
</evidence>
<accession>A0A291QPI1</accession>
<reference evidence="6 7" key="1">
    <citation type="submission" date="2017-10" db="EMBL/GenBank/DDBJ databases">
        <title>Paenichitinophaga pekingensis gen. nov., sp. nov., isolated from activated sludge.</title>
        <authorList>
            <person name="Jin D."/>
            <person name="Kong X."/>
            <person name="Deng Y."/>
            <person name="Bai Z."/>
        </authorList>
    </citation>
    <scope>NUCLEOTIDE SEQUENCE [LARGE SCALE GENOMIC DNA]</scope>
    <source>
        <strain evidence="6 7">13</strain>
    </source>
</reference>
<gene>
    <name evidence="6" type="ORF">COR50_00930</name>
</gene>
<evidence type="ECO:0000256" key="1">
    <source>
        <dbReference type="ARBA" id="ARBA00004196"/>
    </source>
</evidence>
<dbReference type="GO" id="GO:0016020">
    <property type="term" value="C:membrane"/>
    <property type="evidence" value="ECO:0007669"/>
    <property type="project" value="InterPro"/>
</dbReference>
<proteinExistence type="predicted"/>
<evidence type="ECO:0000259" key="5">
    <source>
        <dbReference type="PROSITE" id="PS50857"/>
    </source>
</evidence>
<sequence>MLDKFEGKAIGMTAIVIMLFLFSLLYVTGKQKTDVVECVPYDKAYTTPRINQIDDKTYQVFAVAKMWNFEPSQIYIPVGSEVDFYLTSTDVVHGFNIAEKNVNMMAVYGGINKTTVKFTEPGVYKITCHEYCGIGHQNMQAEVIVNYPDQQ</sequence>
<feature type="transmembrane region" description="Helical" evidence="4">
    <location>
        <begin position="9"/>
        <end position="28"/>
    </location>
</feature>
<dbReference type="GO" id="GO:0030313">
    <property type="term" value="C:cell envelope"/>
    <property type="evidence" value="ECO:0007669"/>
    <property type="project" value="UniProtKB-SubCell"/>
</dbReference>
<evidence type="ECO:0000256" key="2">
    <source>
        <dbReference type="ARBA" id="ARBA00022723"/>
    </source>
</evidence>
<dbReference type="Gene3D" id="2.60.40.420">
    <property type="entry name" value="Cupredoxins - blue copper proteins"/>
    <property type="match status" value="1"/>
</dbReference>
<evidence type="ECO:0000256" key="4">
    <source>
        <dbReference type="SAM" id="Phobius"/>
    </source>
</evidence>
<dbReference type="Pfam" id="PF00116">
    <property type="entry name" value="COX2"/>
    <property type="match status" value="1"/>
</dbReference>
<dbReference type="RefSeq" id="WP_098192227.1">
    <property type="nucleotide sequence ID" value="NZ_CP023777.1"/>
</dbReference>
<keyword evidence="3" id="KW-0186">Copper</keyword>